<proteinExistence type="predicted"/>
<protein>
    <submittedName>
        <fullName evidence="1">725_t:CDS:1</fullName>
    </submittedName>
</protein>
<reference evidence="1" key="1">
    <citation type="submission" date="2021-06" db="EMBL/GenBank/DDBJ databases">
        <authorList>
            <person name="Kallberg Y."/>
            <person name="Tangrot J."/>
            <person name="Rosling A."/>
        </authorList>
    </citation>
    <scope>NUCLEOTIDE SEQUENCE</scope>
    <source>
        <strain evidence="1">28 12/20/2015</strain>
    </source>
</reference>
<accession>A0ACA9PN01</accession>
<evidence type="ECO:0000313" key="1">
    <source>
        <dbReference type="EMBL" id="CAG8710160.1"/>
    </source>
</evidence>
<keyword evidence="2" id="KW-1185">Reference proteome</keyword>
<feature type="non-terminal residue" evidence="1">
    <location>
        <position position="1"/>
    </location>
</feature>
<name>A0ACA9PN01_9GLOM</name>
<dbReference type="Proteomes" id="UP000789366">
    <property type="component" value="Unassembled WGS sequence"/>
</dbReference>
<comment type="caution">
    <text evidence="1">The sequence shown here is derived from an EMBL/GenBank/DDBJ whole genome shotgun (WGS) entry which is preliminary data.</text>
</comment>
<evidence type="ECO:0000313" key="2">
    <source>
        <dbReference type="Proteomes" id="UP000789366"/>
    </source>
</evidence>
<sequence length="123" mass="13408">NGKKDKGNSENKPQQSPSKPSNNDNPTENPVPKPPLINPSVVRAIQEGGEISEDLKKAKYIFFPINNAEIHETADAGNHWTLLVFAGGELGCFFNYNSLDFSVTPDNAMKVAINFHDKANLAA</sequence>
<gene>
    <name evidence="1" type="ORF">SPELUC_LOCUS11768</name>
</gene>
<organism evidence="1 2">
    <name type="scientific">Cetraspora pellucida</name>
    <dbReference type="NCBI Taxonomy" id="1433469"/>
    <lineage>
        <taxon>Eukaryota</taxon>
        <taxon>Fungi</taxon>
        <taxon>Fungi incertae sedis</taxon>
        <taxon>Mucoromycota</taxon>
        <taxon>Glomeromycotina</taxon>
        <taxon>Glomeromycetes</taxon>
        <taxon>Diversisporales</taxon>
        <taxon>Gigasporaceae</taxon>
        <taxon>Cetraspora</taxon>
    </lineage>
</organism>
<dbReference type="EMBL" id="CAJVPW010025776">
    <property type="protein sequence ID" value="CAG8710160.1"/>
    <property type="molecule type" value="Genomic_DNA"/>
</dbReference>